<feature type="transmembrane region" description="Helical" evidence="1">
    <location>
        <begin position="15"/>
        <end position="38"/>
    </location>
</feature>
<evidence type="ECO:0000256" key="1">
    <source>
        <dbReference type="SAM" id="Phobius"/>
    </source>
</evidence>
<sequence length="312" mass="34023">MRLIRALLANRQGNFAMMTAIIAIPLFYAAGSVIDFAMAHKEKEVIQNIGDSAALAGGAIYDGTNSAASIARARQFVEAEKGRLRAGTSFDVKMVGQTIQVTIESKHDNSFMQMAGIATIDLSTRSEAIAPMKPKTINFKPNKSQGYYYKKVTVRVVRPGSTVETILGTIDYQPTTHDNGGQGIMTVRPTQTFDLGKYTKLVLQMDIKYDGCAIGQRATVVGLAVKCSLSDDPADARYNLVLRTDEPSTSYYLFVEGKQLPKGVESPLSSILVCDKTTNHAWEDGGGFARQDFFYTVTTTCAPNGKFVRLTK</sequence>
<keyword evidence="1" id="KW-0472">Membrane</keyword>
<keyword evidence="1" id="KW-1133">Transmembrane helix</keyword>
<proteinExistence type="predicted"/>
<dbReference type="EMBL" id="JAVIZC010000003">
    <property type="protein sequence ID" value="MDR6103315.1"/>
    <property type="molecule type" value="Genomic_DNA"/>
</dbReference>
<organism evidence="3 4">
    <name type="scientific">Agrobacterium larrymoorei</name>
    <dbReference type="NCBI Taxonomy" id="160699"/>
    <lineage>
        <taxon>Bacteria</taxon>
        <taxon>Pseudomonadati</taxon>
        <taxon>Pseudomonadota</taxon>
        <taxon>Alphaproteobacteria</taxon>
        <taxon>Hyphomicrobiales</taxon>
        <taxon>Rhizobiaceae</taxon>
        <taxon>Rhizobium/Agrobacterium group</taxon>
        <taxon>Agrobacterium</taxon>
    </lineage>
</organism>
<keyword evidence="1" id="KW-0812">Transmembrane</keyword>
<comment type="caution">
    <text evidence="3">The sequence shown here is derived from an EMBL/GenBank/DDBJ whole genome shotgun (WGS) entry which is preliminary data.</text>
</comment>
<reference evidence="3" key="1">
    <citation type="submission" date="2023-08" db="EMBL/GenBank/DDBJ databases">
        <title>Functional and genomic diversity of the sorghum phyllosphere microbiome.</title>
        <authorList>
            <person name="Shade A."/>
        </authorList>
    </citation>
    <scope>NUCLEOTIDE SEQUENCE</scope>
    <source>
        <strain evidence="3">SORGH_AS_0974</strain>
    </source>
</reference>
<accession>A0AAJ2ESL6</accession>
<evidence type="ECO:0000313" key="3">
    <source>
        <dbReference type="EMBL" id="MDR6103315.1"/>
    </source>
</evidence>
<protein>
    <submittedName>
        <fullName evidence="3">Flp pilus assembly protein TadG</fullName>
    </submittedName>
</protein>
<dbReference type="RefSeq" id="WP_309771740.1">
    <property type="nucleotide sequence ID" value="NZ_JAVIZC010000003.1"/>
</dbReference>
<gene>
    <name evidence="3" type="ORF">QE369_003512</name>
</gene>
<name>A0AAJ2ESL6_9HYPH</name>
<evidence type="ECO:0000259" key="2">
    <source>
        <dbReference type="Pfam" id="PF13400"/>
    </source>
</evidence>
<feature type="domain" description="Putative Flp pilus-assembly TadG-like N-terminal" evidence="2">
    <location>
        <begin position="13"/>
        <end position="59"/>
    </location>
</feature>
<evidence type="ECO:0000313" key="4">
    <source>
        <dbReference type="Proteomes" id="UP001255601"/>
    </source>
</evidence>
<dbReference type="AlphaFoldDB" id="A0AAJ2ESL6"/>
<dbReference type="Pfam" id="PF13400">
    <property type="entry name" value="Tad"/>
    <property type="match status" value="1"/>
</dbReference>
<dbReference type="Proteomes" id="UP001255601">
    <property type="component" value="Unassembled WGS sequence"/>
</dbReference>
<dbReference type="InterPro" id="IPR028087">
    <property type="entry name" value="Tad_N"/>
</dbReference>